<gene>
    <name evidence="2" type="ORF">AUJ35_01050</name>
</gene>
<name>A0A1J4TAX1_9BACT</name>
<proteinExistence type="predicted"/>
<sequence>MKKLILLLGLLFLLPLTAQAYSANLSVKNPKTANAFLRWNLTPTDTERLARYDLLILDMKNQVNNPELIKRIRQLNPDVTILAYISSQEIRHDTAIHPEVTLRQKMFARLPESWYLRDTDNFKISFWDQTWMINITDSAPLDKNERFNDYLPRFIDEEILSSGLWDGIFYDNLWDSVSWLNNGNVDLDGDGYRESAGELDQAWQAGVLKILQATRNRVGYDYILMANSSSFQDYQPYLNGRMFEDFPSLYEADGTWQGNIGSYQAIRNYNVRPNIYIFNSTNAPQDNYSKMRYGLASALMFDDVYDSFDNSIYDHGQTWWYDEYNFSLGRALNLAYQLTGDKNSNNIWRRDFVNGMVLLNNSLSEQSFAIEAGYRKIYGAQDPVVNSGGELTEVIIGPRDALVLQKVLGVQNIYLKNYYRYQVYNASGEQIYNNYQWGSDAYKNGELVRPEKDNKVSKIKDRSVMLNGTRVEGSPTSTAAAIKIYNAKNKLVGIFKAYPDNLKSGVRVALGDMNGDGQMEIAALPVYGAPQLKIFSLRGKLLNEFWLGFTADRYYYDLTMFDVNSDKLAEVMVTRW</sequence>
<dbReference type="InterPro" id="IPR029455">
    <property type="entry name" value="GHL15"/>
</dbReference>
<protein>
    <recommendedName>
        <fullName evidence="4">Glycoside-hydrolase family GH114 TIM-barrel domain-containing protein</fullName>
    </recommendedName>
</protein>
<evidence type="ECO:0000256" key="1">
    <source>
        <dbReference type="SAM" id="SignalP"/>
    </source>
</evidence>
<evidence type="ECO:0008006" key="4">
    <source>
        <dbReference type="Google" id="ProtNLM"/>
    </source>
</evidence>
<keyword evidence="1" id="KW-0732">Signal</keyword>
<dbReference type="EMBL" id="MNUV01000017">
    <property type="protein sequence ID" value="OIO08043.1"/>
    <property type="molecule type" value="Genomic_DNA"/>
</dbReference>
<comment type="caution">
    <text evidence="2">The sequence shown here is derived from an EMBL/GenBank/DDBJ whole genome shotgun (WGS) entry which is preliminary data.</text>
</comment>
<dbReference type="SUPFAM" id="SSF69318">
    <property type="entry name" value="Integrin alpha N-terminal domain"/>
    <property type="match status" value="1"/>
</dbReference>
<dbReference type="AlphaFoldDB" id="A0A1J4TAX1"/>
<organism evidence="2 3">
    <name type="scientific">Candidatus Falkowbacteria bacterium CG1_02_41_21</name>
    <dbReference type="NCBI Taxonomy" id="1805147"/>
    <lineage>
        <taxon>Bacteria</taxon>
        <taxon>Candidatus Falkowiibacteriota</taxon>
    </lineage>
</organism>
<dbReference type="Proteomes" id="UP000182860">
    <property type="component" value="Unassembled WGS sequence"/>
</dbReference>
<dbReference type="Pfam" id="PF14885">
    <property type="entry name" value="GHL15"/>
    <property type="match status" value="1"/>
</dbReference>
<feature type="chain" id="PRO_5009633481" description="Glycoside-hydrolase family GH114 TIM-barrel domain-containing protein" evidence="1">
    <location>
        <begin position="21"/>
        <end position="576"/>
    </location>
</feature>
<evidence type="ECO:0000313" key="3">
    <source>
        <dbReference type="Proteomes" id="UP000182860"/>
    </source>
</evidence>
<evidence type="ECO:0000313" key="2">
    <source>
        <dbReference type="EMBL" id="OIO08043.1"/>
    </source>
</evidence>
<dbReference type="InterPro" id="IPR028994">
    <property type="entry name" value="Integrin_alpha_N"/>
</dbReference>
<reference evidence="2 3" key="1">
    <citation type="journal article" date="2016" name="Environ. Microbiol.">
        <title>Genomic resolution of a cold subsurface aquifer community provides metabolic insights for novel microbes adapted to high CO concentrations.</title>
        <authorList>
            <person name="Probst A.J."/>
            <person name="Castelle C.J."/>
            <person name="Singh A."/>
            <person name="Brown C.T."/>
            <person name="Anantharaman K."/>
            <person name="Sharon I."/>
            <person name="Hug L.A."/>
            <person name="Burstein D."/>
            <person name="Emerson J.B."/>
            <person name="Thomas B.C."/>
            <person name="Banfield J.F."/>
        </authorList>
    </citation>
    <scope>NUCLEOTIDE SEQUENCE [LARGE SCALE GENOMIC DNA]</scope>
    <source>
        <strain evidence="2">CG1_02_41_21</strain>
    </source>
</reference>
<accession>A0A1J4TAX1</accession>
<feature type="signal peptide" evidence="1">
    <location>
        <begin position="1"/>
        <end position="20"/>
    </location>
</feature>